<keyword evidence="3" id="KW-1185">Reference proteome</keyword>
<reference evidence="2 3" key="1">
    <citation type="submission" date="2013-12" db="EMBL/GenBank/DDBJ databases">
        <authorList>
            <consortium name="DOE Joint Genome Institute"/>
            <person name="Muyzer G."/>
            <person name="Huntemann M."/>
            <person name="Han J."/>
            <person name="Chen A."/>
            <person name="Kyrpides N."/>
            <person name="Mavromatis K."/>
            <person name="Markowitz V."/>
            <person name="Palaniappan K."/>
            <person name="Ivanova N."/>
            <person name="Schaumberg A."/>
            <person name="Pati A."/>
            <person name="Liolios K."/>
            <person name="Nordberg H.P."/>
            <person name="Cantor M.N."/>
            <person name="Hua S.X."/>
            <person name="Woyke T."/>
        </authorList>
    </citation>
    <scope>NUCLEOTIDE SEQUENCE [LARGE SCALE GENOMIC DNA]</scope>
    <source>
        <strain evidence="2 3">ARh 1</strain>
    </source>
</reference>
<sequence length="195" mass="21498">MASYRGVKASLLALAEFLSRRLPDELRDDPVNGRVSLLGSADVATPLAGNLLGIYLHRVVVDPHGRSRHFPQTGTGADVPRAELPLNLHVLLIANGTSPENEADLLTWAMLELANDCQLDVAHMVEIDDGWGERELLTVMPEEMSTEDLMRIWDVFEAKYTSTAPYVLRTVRLRLRPPRSEGPPVTTRVLPAGAL</sequence>
<dbReference type="EMBL" id="CP007029">
    <property type="protein sequence ID" value="AHE97425.1"/>
    <property type="molecule type" value="Genomic_DNA"/>
</dbReference>
<evidence type="ECO:0000259" key="1">
    <source>
        <dbReference type="Pfam" id="PF14065"/>
    </source>
</evidence>
<dbReference type="KEGG" id="tti:THITH_03075"/>
<dbReference type="AlphaFoldDB" id="W0DKL1"/>
<name>W0DKL1_9GAMM</name>
<dbReference type="OrthoDB" id="527247at2"/>
<organism evidence="2 3">
    <name type="scientific">Thioalkalivibrio paradoxus ARh 1</name>
    <dbReference type="NCBI Taxonomy" id="713585"/>
    <lineage>
        <taxon>Bacteria</taxon>
        <taxon>Pseudomonadati</taxon>
        <taxon>Pseudomonadota</taxon>
        <taxon>Gammaproteobacteria</taxon>
        <taxon>Chromatiales</taxon>
        <taxon>Ectothiorhodospiraceae</taxon>
        <taxon>Thioalkalivibrio</taxon>
    </lineage>
</organism>
<dbReference type="InterPro" id="IPR025351">
    <property type="entry name" value="Pvc16_N"/>
</dbReference>
<evidence type="ECO:0000313" key="2">
    <source>
        <dbReference type="EMBL" id="AHE97425.1"/>
    </source>
</evidence>
<proteinExistence type="predicted"/>
<protein>
    <recommendedName>
        <fullName evidence="1">Pvc16 N-terminal domain-containing protein</fullName>
    </recommendedName>
</protein>
<dbReference type="HOGENOM" id="CLU_1377541_0_0_6"/>
<accession>W0DKL1</accession>
<dbReference type="Pfam" id="PF14065">
    <property type="entry name" value="Pvc16_N"/>
    <property type="match status" value="1"/>
</dbReference>
<feature type="domain" description="Pvc16 N-terminal" evidence="1">
    <location>
        <begin position="13"/>
        <end position="186"/>
    </location>
</feature>
<gene>
    <name evidence="2" type="ORF">THITH_03075</name>
</gene>
<dbReference type="Proteomes" id="UP000005289">
    <property type="component" value="Chromosome"/>
</dbReference>
<dbReference type="STRING" id="713585.THITH_03075"/>
<evidence type="ECO:0000313" key="3">
    <source>
        <dbReference type="Proteomes" id="UP000005289"/>
    </source>
</evidence>